<reference evidence="4" key="1">
    <citation type="journal article" date="2019" name="Int. J. Syst. Evol. Microbiol.">
        <title>The Global Catalogue of Microorganisms (GCM) 10K type strain sequencing project: providing services to taxonomists for standard genome sequencing and annotation.</title>
        <authorList>
            <consortium name="The Broad Institute Genomics Platform"/>
            <consortium name="The Broad Institute Genome Sequencing Center for Infectious Disease"/>
            <person name="Wu L."/>
            <person name="Ma J."/>
        </authorList>
    </citation>
    <scope>NUCLEOTIDE SEQUENCE [LARGE SCALE GENOMIC DNA]</scope>
    <source>
        <strain evidence="4">KACC 12602</strain>
    </source>
</reference>
<evidence type="ECO:0000313" key="4">
    <source>
        <dbReference type="Proteomes" id="UP001596161"/>
    </source>
</evidence>
<dbReference type="InterPro" id="IPR036812">
    <property type="entry name" value="NAD(P)_OxRdtase_dom_sf"/>
</dbReference>
<dbReference type="PANTHER" id="PTHR43364">
    <property type="entry name" value="NADH-SPECIFIC METHYLGLYOXAL REDUCTASE-RELATED"/>
    <property type="match status" value="1"/>
</dbReference>
<organism evidence="3 4">
    <name type="scientific">Adhaeribacter terreus</name>
    <dbReference type="NCBI Taxonomy" id="529703"/>
    <lineage>
        <taxon>Bacteria</taxon>
        <taxon>Pseudomonadati</taxon>
        <taxon>Bacteroidota</taxon>
        <taxon>Cytophagia</taxon>
        <taxon>Cytophagales</taxon>
        <taxon>Hymenobacteraceae</taxon>
        <taxon>Adhaeribacter</taxon>
    </lineage>
</organism>
<dbReference type="Gene3D" id="3.20.20.100">
    <property type="entry name" value="NADP-dependent oxidoreductase domain"/>
    <property type="match status" value="1"/>
</dbReference>
<dbReference type="EMBL" id="JBHSKT010000006">
    <property type="protein sequence ID" value="MFC5271179.1"/>
    <property type="molecule type" value="Genomic_DNA"/>
</dbReference>
<dbReference type="InterPro" id="IPR050523">
    <property type="entry name" value="AKR_Detox_Biosynth"/>
</dbReference>
<evidence type="ECO:0000256" key="1">
    <source>
        <dbReference type="ARBA" id="ARBA00023002"/>
    </source>
</evidence>
<comment type="caution">
    <text evidence="3">The sequence shown here is derived from an EMBL/GenBank/DDBJ whole genome shotgun (WGS) entry which is preliminary data.</text>
</comment>
<dbReference type="PANTHER" id="PTHR43364:SF4">
    <property type="entry name" value="NAD(P)-LINKED OXIDOREDUCTASE SUPERFAMILY PROTEIN"/>
    <property type="match status" value="1"/>
</dbReference>
<dbReference type="CDD" id="cd19080">
    <property type="entry name" value="AKR_AKR9A_9B"/>
    <property type="match status" value="1"/>
</dbReference>
<dbReference type="SUPFAM" id="SSF51430">
    <property type="entry name" value="NAD(P)-linked oxidoreductase"/>
    <property type="match status" value="1"/>
</dbReference>
<dbReference type="Proteomes" id="UP001596161">
    <property type="component" value="Unassembled WGS sequence"/>
</dbReference>
<dbReference type="RefSeq" id="WP_378017546.1">
    <property type="nucleotide sequence ID" value="NZ_JBHSKT010000006.1"/>
</dbReference>
<evidence type="ECO:0000313" key="3">
    <source>
        <dbReference type="EMBL" id="MFC5271179.1"/>
    </source>
</evidence>
<protein>
    <submittedName>
        <fullName evidence="3">Aldo/keto reductase</fullName>
    </submittedName>
</protein>
<dbReference type="Pfam" id="PF00248">
    <property type="entry name" value="Aldo_ket_red"/>
    <property type="match status" value="1"/>
</dbReference>
<feature type="domain" description="NADP-dependent oxidoreductase" evidence="2">
    <location>
        <begin position="15"/>
        <end position="307"/>
    </location>
</feature>
<dbReference type="InterPro" id="IPR023210">
    <property type="entry name" value="NADP_OxRdtase_dom"/>
</dbReference>
<evidence type="ECO:0000259" key="2">
    <source>
        <dbReference type="Pfam" id="PF00248"/>
    </source>
</evidence>
<name>A0ABW0EA32_9BACT</name>
<keyword evidence="1" id="KW-0560">Oxidoreductase</keyword>
<gene>
    <name evidence="3" type="ORF">ACFPIB_11200</name>
</gene>
<proteinExistence type="predicted"/>
<sequence>MKYRLFGRSGLRVSEIALGSMTFGTDWGWGADKEESRKIFDAYANAGGNFIDTANRYTEGSSERFLGEFINADRDHFVLATKYTLFDRLNDPNFSGNHRKNMMRSVNESLKRLNTDYIDLLWVHAWDFVTPVEEVLRGLDDLISSGKVHYIGISDTPAWVVARANTLAELKGWRSFVGLQVEYSLMQRTPERDLIPMAAEMGLALTPWAPLAGGALTGKYLKGDTGRVSETSARRNERNTEIAKKVVEVAGKLDVSASQVAVRWAMQKPFTSIPIVGARTVQQMSESLNAANIEIPELLMNELDEISKIELGFPHDFLSSKDVRNVIFGGTYDDIIR</sequence>
<keyword evidence="4" id="KW-1185">Reference proteome</keyword>
<accession>A0ABW0EA32</accession>